<comment type="caution">
    <text evidence="1">The sequence shown here is derived from an EMBL/GenBank/DDBJ whole genome shotgun (WGS) entry which is preliminary data.</text>
</comment>
<keyword evidence="2" id="KW-1185">Reference proteome</keyword>
<dbReference type="InterPro" id="IPR029071">
    <property type="entry name" value="Ubiquitin-like_domsf"/>
</dbReference>
<evidence type="ECO:0000313" key="1">
    <source>
        <dbReference type="EMBL" id="KAK4480010.1"/>
    </source>
</evidence>
<dbReference type="InterPro" id="IPR016563">
    <property type="entry name" value="Npl4"/>
</dbReference>
<reference evidence="1 2" key="1">
    <citation type="journal article" date="2023" name="bioRxiv">
        <title>Genome report: Whole genome sequence and annotation of Penstemon davidsonii.</title>
        <authorList>
            <person name="Ostevik K.L."/>
            <person name="Alabady M."/>
            <person name="Zhang M."/>
            <person name="Rausher M.D."/>
        </authorList>
    </citation>
    <scope>NUCLEOTIDE SEQUENCE [LARGE SCALE GENOMIC DNA]</scope>
    <source>
        <strain evidence="1">DNT005</strain>
        <tissue evidence="1">Whole leaf</tissue>
    </source>
</reference>
<proteinExistence type="predicted"/>
<sequence>MMIRFRIRDGLKWVTIDDPKLKSKIKSQLRVPTHAQILSTNQNLLLAKTPNDLTRFTDMFDPNTRLSSLNIGERTVAGPTFHPAGSLGKKMTMDDLIAKQMRVTRQENPHCELVSFDRDAANAFQHYVNESLVFAVFMYGTVSEEGKVEVDFICEPPQQGTEENLILLSYPDEEKMVEAIALGLVRARMIIQCRMRRFCKLNVNEDGGADVHFEAFDMCIRLFKEGWFEREVEEKVDPKLSRMKKDVVVGGKDTRDV</sequence>
<gene>
    <name evidence="1" type="ORF">RD792_013067</name>
</gene>
<dbReference type="EMBL" id="JAYDYQ010002686">
    <property type="protein sequence ID" value="KAK4480010.1"/>
    <property type="molecule type" value="Genomic_DNA"/>
</dbReference>
<dbReference type="Gene3D" id="3.10.20.90">
    <property type="entry name" value="Phosphatidylinositol 3-kinase Catalytic Subunit, Chain A, domain 1"/>
    <property type="match status" value="1"/>
</dbReference>
<organism evidence="1 2">
    <name type="scientific">Penstemon davidsonii</name>
    <dbReference type="NCBI Taxonomy" id="160366"/>
    <lineage>
        <taxon>Eukaryota</taxon>
        <taxon>Viridiplantae</taxon>
        <taxon>Streptophyta</taxon>
        <taxon>Embryophyta</taxon>
        <taxon>Tracheophyta</taxon>
        <taxon>Spermatophyta</taxon>
        <taxon>Magnoliopsida</taxon>
        <taxon>eudicotyledons</taxon>
        <taxon>Gunneridae</taxon>
        <taxon>Pentapetalae</taxon>
        <taxon>asterids</taxon>
        <taxon>lamiids</taxon>
        <taxon>Lamiales</taxon>
        <taxon>Plantaginaceae</taxon>
        <taxon>Cheloneae</taxon>
        <taxon>Penstemon</taxon>
    </lineage>
</organism>
<evidence type="ECO:0000313" key="2">
    <source>
        <dbReference type="Proteomes" id="UP001291926"/>
    </source>
</evidence>
<dbReference type="PANTHER" id="PTHR12710:SF0">
    <property type="entry name" value="NUCLEAR PROTEIN LOCALIZATION PROTEIN 4 HOMOLOG"/>
    <property type="match status" value="1"/>
</dbReference>
<dbReference type="PANTHER" id="PTHR12710">
    <property type="entry name" value="NUCLEAR PROTEIN LOCALIZATION 4"/>
    <property type="match status" value="1"/>
</dbReference>
<accession>A0ABR0CTE6</accession>
<name>A0ABR0CTE6_9LAMI</name>
<dbReference type="Proteomes" id="UP001291926">
    <property type="component" value="Unassembled WGS sequence"/>
</dbReference>
<dbReference type="SUPFAM" id="SSF54236">
    <property type="entry name" value="Ubiquitin-like"/>
    <property type="match status" value="1"/>
</dbReference>
<protein>
    <submittedName>
        <fullName evidence="1">Uncharacterized protein</fullName>
    </submittedName>
</protein>